<protein>
    <recommendedName>
        <fullName evidence="3">DUF3311 domain-containing protein</fullName>
    </recommendedName>
</protein>
<dbReference type="EMBL" id="CP107246">
    <property type="protein sequence ID" value="WIM06031.1"/>
    <property type="molecule type" value="Genomic_DNA"/>
</dbReference>
<feature type="transmembrane region" description="Helical" evidence="1">
    <location>
        <begin position="12"/>
        <end position="33"/>
    </location>
</feature>
<keyword evidence="1" id="KW-1133">Transmembrane helix</keyword>
<reference evidence="2" key="1">
    <citation type="journal article" date="2023" name="Nat. Microbiol.">
        <title>Enrichment and characterization of a nitric oxide-reducing microbial community in a continuous bioreactor.</title>
        <authorList>
            <person name="Garrido-Amador P."/>
            <person name="Stortenbeker N."/>
            <person name="Wessels H.J.C.T."/>
            <person name="Speth D.R."/>
            <person name="Garcia-Heredia I."/>
            <person name="Kartal B."/>
        </authorList>
    </citation>
    <scope>NUCLEOTIDE SEQUENCE</scope>
    <source>
        <strain evidence="2">MAG1</strain>
    </source>
</reference>
<evidence type="ECO:0000313" key="2">
    <source>
        <dbReference type="EMBL" id="WIM06031.1"/>
    </source>
</evidence>
<keyword evidence="1" id="KW-0812">Transmembrane</keyword>
<dbReference type="AlphaFoldDB" id="A0AA49J002"/>
<evidence type="ECO:0000256" key="1">
    <source>
        <dbReference type="SAM" id="Phobius"/>
    </source>
</evidence>
<organism evidence="2">
    <name type="scientific">Candidatus Nitricoxidivorans perseverans</name>
    <dbReference type="NCBI Taxonomy" id="2975601"/>
    <lineage>
        <taxon>Bacteria</taxon>
        <taxon>Pseudomonadati</taxon>
        <taxon>Pseudomonadota</taxon>
        <taxon>Betaproteobacteria</taxon>
        <taxon>Nitrosomonadales</taxon>
        <taxon>Sterolibacteriaceae</taxon>
        <taxon>Candidatus Nitricoxidivorans</taxon>
    </lineage>
</organism>
<dbReference type="KEGG" id="npv:OHM77_01695"/>
<dbReference type="Proteomes" id="UP001234916">
    <property type="component" value="Chromosome"/>
</dbReference>
<name>A0AA49J002_9PROT</name>
<gene>
    <name evidence="2" type="ORF">OHM77_01695</name>
</gene>
<accession>A0AA49J002</accession>
<sequence length="69" mass="7750">MKRPPDLRLTAQRLAALFLLGCALFNYPMLALFNRPLAVLGVPMLYAYLFGAWLLLIALMALAIERRGD</sequence>
<proteinExistence type="predicted"/>
<keyword evidence="1" id="KW-0472">Membrane</keyword>
<feature type="transmembrane region" description="Helical" evidence="1">
    <location>
        <begin position="45"/>
        <end position="64"/>
    </location>
</feature>
<evidence type="ECO:0008006" key="3">
    <source>
        <dbReference type="Google" id="ProtNLM"/>
    </source>
</evidence>